<dbReference type="GO" id="GO:0032049">
    <property type="term" value="P:cardiolipin biosynthetic process"/>
    <property type="evidence" value="ECO:0007669"/>
    <property type="project" value="UniProtKB-ARBA"/>
</dbReference>
<organism evidence="2 3">
    <name type="scientific">Ketobacter alkanivorans</name>
    <dbReference type="NCBI Taxonomy" id="1917421"/>
    <lineage>
        <taxon>Bacteria</taxon>
        <taxon>Pseudomonadati</taxon>
        <taxon>Pseudomonadota</taxon>
        <taxon>Gammaproteobacteria</taxon>
        <taxon>Pseudomonadales</taxon>
        <taxon>Ketobacteraceae</taxon>
        <taxon>Ketobacter</taxon>
    </lineage>
</organism>
<feature type="domain" description="PLD phosphodiesterase" evidence="1">
    <location>
        <begin position="116"/>
        <end position="143"/>
    </location>
</feature>
<proteinExistence type="predicted"/>
<evidence type="ECO:0000313" key="2">
    <source>
        <dbReference type="EMBL" id="AUM11443.1"/>
    </source>
</evidence>
<dbReference type="OrthoDB" id="9762009at2"/>
<dbReference type="PANTHER" id="PTHR21248:SF23">
    <property type="entry name" value="CARDIOLIPIN SYNTHASE B"/>
    <property type="match status" value="1"/>
</dbReference>
<dbReference type="RefSeq" id="WP_101892783.1">
    <property type="nucleotide sequence ID" value="NZ_CP022684.1"/>
</dbReference>
<dbReference type="Pfam" id="PF13091">
    <property type="entry name" value="PLDc_2"/>
    <property type="match status" value="2"/>
</dbReference>
<dbReference type="InterPro" id="IPR025202">
    <property type="entry name" value="PLD-like_dom"/>
</dbReference>
<evidence type="ECO:0000259" key="1">
    <source>
        <dbReference type="PROSITE" id="PS50035"/>
    </source>
</evidence>
<dbReference type="EMBL" id="CP022684">
    <property type="protein sequence ID" value="AUM11443.1"/>
    <property type="molecule type" value="Genomic_DNA"/>
</dbReference>
<dbReference type="PROSITE" id="PS50035">
    <property type="entry name" value="PLD"/>
    <property type="match status" value="1"/>
</dbReference>
<dbReference type="CDD" id="cd09110">
    <property type="entry name" value="PLDc_CLS_1"/>
    <property type="match status" value="1"/>
</dbReference>
<dbReference type="PANTHER" id="PTHR21248">
    <property type="entry name" value="CARDIOLIPIN SYNTHASE"/>
    <property type="match status" value="1"/>
</dbReference>
<name>A0A2K9LGS4_9GAMM</name>
<gene>
    <name evidence="2" type="ORF">Kalk_02940</name>
</gene>
<dbReference type="KEGG" id="kak:Kalk_02940"/>
<reference evidence="3" key="1">
    <citation type="submission" date="2017-08" db="EMBL/GenBank/DDBJ databases">
        <title>Direct submision.</title>
        <authorList>
            <person name="Kim S.-J."/>
            <person name="Rhee S.-K."/>
        </authorList>
    </citation>
    <scope>NUCLEOTIDE SEQUENCE [LARGE SCALE GENOMIC DNA]</scope>
    <source>
        <strain evidence="3">GI5</strain>
    </source>
</reference>
<dbReference type="CDD" id="cd09159">
    <property type="entry name" value="PLDc_ybhO_like_2"/>
    <property type="match status" value="1"/>
</dbReference>
<dbReference type="InterPro" id="IPR001736">
    <property type="entry name" value="PLipase_D/transphosphatidylase"/>
</dbReference>
<dbReference type="AlphaFoldDB" id="A0A2K9LGS4"/>
<dbReference type="Gene3D" id="3.30.870.10">
    <property type="entry name" value="Endonuclease Chain A"/>
    <property type="match status" value="2"/>
</dbReference>
<dbReference type="Proteomes" id="UP000235116">
    <property type="component" value="Chromosome"/>
</dbReference>
<keyword evidence="3" id="KW-1185">Reference proteome</keyword>
<dbReference type="GO" id="GO:0008808">
    <property type="term" value="F:cardiolipin synthase activity"/>
    <property type="evidence" value="ECO:0007669"/>
    <property type="project" value="TreeGrafter"/>
</dbReference>
<dbReference type="GO" id="GO:0016020">
    <property type="term" value="C:membrane"/>
    <property type="evidence" value="ECO:0007669"/>
    <property type="project" value="TreeGrafter"/>
</dbReference>
<accession>A0A2K9LGS4</accession>
<evidence type="ECO:0000313" key="3">
    <source>
        <dbReference type="Proteomes" id="UP000235116"/>
    </source>
</evidence>
<sequence>MIPASTENFTCILPWRSRNHFTLLVNGDQFFHRIFESISAATSAVDIEMYLMESGAICNQLIETLLEARKRDVYVRLLLDHVGSHNLKHQDRQKLRAAGVDLRFFNRIKRSKRLRNFSRDHRKIVLVDCAIAFTGGAGITDNFSPTHAGKAAWHDTMVEITGELVHDWQLLFERTWLHYDSVHEEEMRAKLRLAFSRDHSSPLMNRNLPQARVVASRGLGNKPIIGSLISEINKATIQAWVCTAYFYPSRKLLKALTKAAERGVDVRLILPGYKTDHPSVRYAGRSWYRELLEHQVRILEYQPSFLHLKAALTDDWVTIGSCNFDRWNLHWNLEANLEALDPQLHQQITRLLEHDQDQCIEITLERWKVRGWHEKIKERFWKWVAMFLARLPND</sequence>
<dbReference type="SUPFAM" id="SSF56024">
    <property type="entry name" value="Phospholipase D/nuclease"/>
    <property type="match status" value="2"/>
</dbReference>
<protein>
    <recommendedName>
        <fullName evidence="1">PLD phosphodiesterase domain-containing protein</fullName>
    </recommendedName>
</protein>